<name>A0A0A7GDN4_GEOAI</name>
<reference evidence="1 2" key="1">
    <citation type="journal article" date="2015" name="Appl. Environ. Microbiol.">
        <title>The Geoglobus acetivorans genome: Fe(III) reduction, acetate utilization, autotrophic growth, and degradation of aromatic compounds in a hyperthermophilic archaeon.</title>
        <authorList>
            <person name="Mardanov A.V."/>
            <person name="Slododkina G.B."/>
            <person name="Slobodkin A.I."/>
            <person name="Beletsky A.V."/>
            <person name="Gavrilov S.N."/>
            <person name="Kublanov I.V."/>
            <person name="Bonch-Osmolovskaya E.A."/>
            <person name="Skryabin K.G."/>
            <person name="Ravin N.V."/>
        </authorList>
    </citation>
    <scope>NUCLEOTIDE SEQUENCE [LARGE SCALE GENOMIC DNA]</scope>
    <source>
        <strain evidence="1 2">SBH6</strain>
    </source>
</reference>
<dbReference type="PANTHER" id="PTHR37954:SF3">
    <property type="entry name" value="DUF169 DOMAIN-CONTAINING PROTEIN"/>
    <property type="match status" value="1"/>
</dbReference>
<dbReference type="EMBL" id="CP009552">
    <property type="protein sequence ID" value="AIY90134.1"/>
    <property type="molecule type" value="Genomic_DNA"/>
</dbReference>
<gene>
    <name evidence="1" type="ORF">GACE_1090</name>
</gene>
<dbReference type="RefSeq" id="WP_048091810.1">
    <property type="nucleotide sequence ID" value="NZ_CP009552.1"/>
</dbReference>
<dbReference type="Proteomes" id="UP000030624">
    <property type="component" value="Chromosome"/>
</dbReference>
<organism evidence="1 2">
    <name type="scientific">Geoglobus acetivorans</name>
    <dbReference type="NCBI Taxonomy" id="565033"/>
    <lineage>
        <taxon>Archaea</taxon>
        <taxon>Methanobacteriati</taxon>
        <taxon>Methanobacteriota</taxon>
        <taxon>Archaeoglobi</taxon>
        <taxon>Archaeoglobales</taxon>
        <taxon>Archaeoglobaceae</taxon>
        <taxon>Geoglobus</taxon>
    </lineage>
</organism>
<dbReference type="Pfam" id="PF02596">
    <property type="entry name" value="DUF169"/>
    <property type="match status" value="2"/>
</dbReference>
<dbReference type="KEGG" id="gac:GACE_1090"/>
<accession>A0A0A7GDN4</accession>
<protein>
    <submittedName>
        <fullName evidence="1">Uncharacterized protein</fullName>
    </submittedName>
</protein>
<dbReference type="HOGENOM" id="CLU_827982_0_0_2"/>
<dbReference type="STRING" id="565033.GACE_1090"/>
<evidence type="ECO:0000313" key="2">
    <source>
        <dbReference type="Proteomes" id="UP000030624"/>
    </source>
</evidence>
<dbReference type="eggNOG" id="arCOG02289">
    <property type="taxonomic scope" value="Archaea"/>
</dbReference>
<dbReference type="AlphaFoldDB" id="A0A0A7GDN4"/>
<proteinExistence type="predicted"/>
<sequence length="308" mass="35471">MNFRDYFEIPLNPVAVIFKKEEMDAEGEYRFCEAVRIVAERGERIVINEFNLMCAGALVSLGFVTELAEEGETRSIVLEPYRGQECDVVLVVATPDRIMRISSYYKNLFDEELRAQFAGETAVCGEATARVRDTGEPNISFLCPGAREIGNYRREEVVLGFPKDVFVRIETAIRKQEVRALCGCLMDDLPKDLIERFEQMGFDKSTDHFFGFVNGKSVKLYIFKGEKNTLGIYTSVKFKSEEEAERVAESYTGEYVLMPRENWIEIMKVSDIDVFQEYRKPDFEKRLNSEIEKIVEEARRIKGLKARA</sequence>
<dbReference type="InterPro" id="IPR003748">
    <property type="entry name" value="DUF169"/>
</dbReference>
<evidence type="ECO:0000313" key="1">
    <source>
        <dbReference type="EMBL" id="AIY90134.1"/>
    </source>
</evidence>
<dbReference type="PANTHER" id="PTHR37954">
    <property type="entry name" value="BLL4979 PROTEIN"/>
    <property type="match status" value="1"/>
</dbReference>
<dbReference type="GeneID" id="24797676"/>